<evidence type="ECO:0000313" key="5">
    <source>
        <dbReference type="EMBL" id="OIV91999.1"/>
    </source>
</evidence>
<dbReference type="OMA" id="DPYMEID"/>
<evidence type="ECO:0000259" key="3">
    <source>
        <dbReference type="SMART" id="SM00328"/>
    </source>
</evidence>
<dbReference type="GO" id="GO:0008289">
    <property type="term" value="F:lipid binding"/>
    <property type="evidence" value="ECO:0007669"/>
    <property type="project" value="InterPro"/>
</dbReference>
<keyword evidence="1" id="KW-0325">Glycoprotein</keyword>
<feature type="domain" description="Lipid-binding serum glycoprotein N-terminal" evidence="3">
    <location>
        <begin position="33"/>
        <end position="258"/>
    </location>
</feature>
<reference evidence="5 6" key="1">
    <citation type="journal article" date="2017" name="Plant Biotechnol. J.">
        <title>A comprehensive draft genome sequence for lupin (Lupinus angustifolius), an emerging health food: insights into plant-microbe interactions and legume evolution.</title>
        <authorList>
            <person name="Hane J.K."/>
            <person name="Ming Y."/>
            <person name="Kamphuis L.G."/>
            <person name="Nelson M.N."/>
            <person name="Garg G."/>
            <person name="Atkins C.A."/>
            <person name="Bayer P.E."/>
            <person name="Bravo A."/>
            <person name="Bringans S."/>
            <person name="Cannon S."/>
            <person name="Edwards D."/>
            <person name="Foley R."/>
            <person name="Gao L.L."/>
            <person name="Harrison M.J."/>
            <person name="Huang W."/>
            <person name="Hurgobin B."/>
            <person name="Li S."/>
            <person name="Liu C.W."/>
            <person name="McGrath A."/>
            <person name="Morahan G."/>
            <person name="Murray J."/>
            <person name="Weller J."/>
            <person name="Jian J."/>
            <person name="Singh K.B."/>
        </authorList>
    </citation>
    <scope>NUCLEOTIDE SEQUENCE [LARGE SCALE GENOMIC DNA]</scope>
    <source>
        <strain evidence="6">cv. Tanjil</strain>
        <tissue evidence="5">Whole plant</tissue>
    </source>
</reference>
<dbReference type="PANTHER" id="PTHR46801:SF2">
    <property type="entry name" value="LIPOPOLYSACCHARIDE-BINDING PROTEIN"/>
    <property type="match status" value="1"/>
</dbReference>
<keyword evidence="2" id="KW-0732">Signal</keyword>
<dbReference type="Gramene" id="OIV91999">
    <property type="protein sequence ID" value="OIV91999"/>
    <property type="gene ID" value="TanjilG_07738"/>
</dbReference>
<dbReference type="Gene3D" id="3.15.20.10">
    <property type="entry name" value="Bactericidal permeability-increasing protein, domain 2"/>
    <property type="match status" value="1"/>
</dbReference>
<dbReference type="PIRSF" id="PIRSF002417">
    <property type="entry name" value="Lipid_binding_protein"/>
    <property type="match status" value="1"/>
</dbReference>
<organism evidence="5 6">
    <name type="scientific">Lupinus angustifolius</name>
    <name type="common">Narrow-leaved blue lupine</name>
    <dbReference type="NCBI Taxonomy" id="3871"/>
    <lineage>
        <taxon>Eukaryota</taxon>
        <taxon>Viridiplantae</taxon>
        <taxon>Streptophyta</taxon>
        <taxon>Embryophyta</taxon>
        <taxon>Tracheophyta</taxon>
        <taxon>Spermatophyta</taxon>
        <taxon>Magnoliopsida</taxon>
        <taxon>eudicotyledons</taxon>
        <taxon>Gunneridae</taxon>
        <taxon>Pentapetalae</taxon>
        <taxon>rosids</taxon>
        <taxon>fabids</taxon>
        <taxon>Fabales</taxon>
        <taxon>Fabaceae</taxon>
        <taxon>Papilionoideae</taxon>
        <taxon>50 kb inversion clade</taxon>
        <taxon>genistoids sensu lato</taxon>
        <taxon>core genistoids</taxon>
        <taxon>Genisteae</taxon>
        <taxon>Lupinus</taxon>
    </lineage>
</organism>
<dbReference type="InterPro" id="IPR030675">
    <property type="entry name" value="BPI/LBP"/>
</dbReference>
<dbReference type="PANTHER" id="PTHR46801">
    <property type="entry name" value="OS06G0309200 PROTEIN"/>
    <property type="match status" value="1"/>
</dbReference>
<dbReference type="STRING" id="3871.A0A1J7FVK9"/>
<evidence type="ECO:0008006" key="7">
    <source>
        <dbReference type="Google" id="ProtNLM"/>
    </source>
</evidence>
<evidence type="ECO:0000256" key="2">
    <source>
        <dbReference type="SAM" id="SignalP"/>
    </source>
</evidence>
<evidence type="ECO:0000259" key="4">
    <source>
        <dbReference type="SMART" id="SM00329"/>
    </source>
</evidence>
<dbReference type="Pfam" id="PF02886">
    <property type="entry name" value="LBP_BPI_CETP_C"/>
    <property type="match status" value="1"/>
</dbReference>
<dbReference type="SUPFAM" id="SSF55394">
    <property type="entry name" value="Bactericidal permeability-increasing protein, BPI"/>
    <property type="match status" value="2"/>
</dbReference>
<dbReference type="SMART" id="SM00328">
    <property type="entry name" value="BPI1"/>
    <property type="match status" value="1"/>
</dbReference>
<dbReference type="SMART" id="SM00329">
    <property type="entry name" value="BPI2"/>
    <property type="match status" value="1"/>
</dbReference>
<dbReference type="AlphaFoldDB" id="A0A1J7FVK9"/>
<dbReference type="InterPro" id="IPR017943">
    <property type="entry name" value="Bactericidal_perm-incr_a/b_dom"/>
</dbReference>
<feature type="signal peptide" evidence="2">
    <location>
        <begin position="1"/>
        <end position="19"/>
    </location>
</feature>
<keyword evidence="6" id="KW-1185">Reference proteome</keyword>
<dbReference type="InterPro" id="IPR001124">
    <property type="entry name" value="Lipid-bd_serum_glycop_C"/>
</dbReference>
<feature type="domain" description="Lipid-binding serum glycoprotein C-terminal" evidence="4">
    <location>
        <begin position="276"/>
        <end position="481"/>
    </location>
</feature>
<dbReference type="Gene3D" id="3.15.10.10">
    <property type="entry name" value="Bactericidal permeability-increasing protein, domain 1"/>
    <property type="match status" value="1"/>
</dbReference>
<dbReference type="OrthoDB" id="10255543at2759"/>
<feature type="chain" id="PRO_5012995551" description="Lipid-binding serum glycoprotein C-terminal domain-containing protein" evidence="2">
    <location>
        <begin position="20"/>
        <end position="506"/>
    </location>
</feature>
<name>A0A1J7FVK9_LUPAN</name>
<proteinExistence type="predicted"/>
<dbReference type="InterPro" id="IPR017942">
    <property type="entry name" value="Lipid-bd_serum_glycop_N"/>
</dbReference>
<evidence type="ECO:0000313" key="6">
    <source>
        <dbReference type="Proteomes" id="UP000188354"/>
    </source>
</evidence>
<accession>A0A1J7FVK9</accession>
<dbReference type="Proteomes" id="UP000188354">
    <property type="component" value="Chromosome LG19"/>
</dbReference>
<dbReference type="InterPro" id="IPR045897">
    <property type="entry name" value="BPI/LBP_pln"/>
</dbReference>
<dbReference type="KEGG" id="lang:109333583"/>
<protein>
    <recommendedName>
        <fullName evidence="7">Lipid-binding serum glycoprotein C-terminal domain-containing protein</fullName>
    </recommendedName>
</protein>
<dbReference type="EMBL" id="CM007379">
    <property type="protein sequence ID" value="OIV91999.1"/>
    <property type="molecule type" value="Genomic_DNA"/>
</dbReference>
<dbReference type="GO" id="GO:0005615">
    <property type="term" value="C:extracellular space"/>
    <property type="evidence" value="ECO:0007669"/>
    <property type="project" value="InterPro"/>
</dbReference>
<dbReference type="Pfam" id="PF01273">
    <property type="entry name" value="LBP_BPI_CETP"/>
    <property type="match status" value="1"/>
</dbReference>
<sequence length="506" mass="55498">MAPFILYVLLSHLSIQTSGYIQPNEEGLISGVITDKGLDYAKDLLIEEGIASFVQLQLPEVEKSIQVPLVGNAKVVLSNITIKGIKVNSSTVKTGETGIVIAVSGANANLTMKWRYSVSSWLIPIGVSDSGTATIKVKDMQVGLTVNLKNQEGTLNLFLLDYGCYVRNLSIKLEGGATWLYQVLVDTFEGSIASSVEKAITEKIREGIEKLDNLLQYLPKQISLDKTATLNVSFVGNPVLSNSSIAIAVNGLFTGRNEVSVPQVYPKEFEISSACGGLPKMIKVSIHENVFKSASLVYFNAGSMQLVIDELPEKTILNTAEWRFIVPQLYKSYPNDDMQLNITVSSPPVIQVTNQDIDATIFVDITVDVLEDGEVIPVACISVDISASCAAEIVGNRIAGRLKLQKFSAYLKWSKIGKLHMKLIQPLMSTALKTVIIPYLNFQLKRGLTFPIIDGFAFQKANILYAPPWIAACSDVSFLGEYYTSNQLINHKITLKNVSDVFMLRE</sequence>
<evidence type="ECO:0000256" key="1">
    <source>
        <dbReference type="ARBA" id="ARBA00023180"/>
    </source>
</evidence>
<gene>
    <name evidence="5" type="ORF">TanjilG_07738</name>
</gene>